<feature type="region of interest" description="Disordered" evidence="1">
    <location>
        <begin position="1"/>
        <end position="217"/>
    </location>
</feature>
<organism evidence="2 3">
    <name type="scientific">Nyctereutes procyonoides</name>
    <name type="common">Raccoon dog</name>
    <name type="synonym">Canis procyonoides</name>
    <dbReference type="NCBI Taxonomy" id="34880"/>
    <lineage>
        <taxon>Eukaryota</taxon>
        <taxon>Metazoa</taxon>
        <taxon>Chordata</taxon>
        <taxon>Craniata</taxon>
        <taxon>Vertebrata</taxon>
        <taxon>Euteleostomi</taxon>
        <taxon>Mammalia</taxon>
        <taxon>Eutheria</taxon>
        <taxon>Laurasiatheria</taxon>
        <taxon>Carnivora</taxon>
        <taxon>Caniformia</taxon>
        <taxon>Canidae</taxon>
        <taxon>Nyctereutes</taxon>
    </lineage>
</organism>
<evidence type="ECO:0000313" key="2">
    <source>
        <dbReference type="EMBL" id="CAD7687755.1"/>
    </source>
</evidence>
<comment type="caution">
    <text evidence="2">The sequence shown here is derived from an EMBL/GenBank/DDBJ whole genome shotgun (WGS) entry which is preliminary data.</text>
</comment>
<reference evidence="2" key="1">
    <citation type="submission" date="2020-12" db="EMBL/GenBank/DDBJ databases">
        <authorList>
            <consortium name="Molecular Ecology Group"/>
        </authorList>
    </citation>
    <scope>NUCLEOTIDE SEQUENCE</scope>
    <source>
        <strain evidence="2">TBG_1078</strain>
    </source>
</reference>
<feature type="compositionally biased region" description="Basic residues" evidence="1">
    <location>
        <begin position="148"/>
        <end position="162"/>
    </location>
</feature>
<name>A0A811ZGC3_NYCPR</name>
<gene>
    <name evidence="2" type="ORF">NYPRO_LOCUS20548</name>
</gene>
<proteinExistence type="predicted"/>
<dbReference type="Proteomes" id="UP000645828">
    <property type="component" value="Unassembled WGS sequence"/>
</dbReference>
<feature type="compositionally biased region" description="Low complexity" evidence="1">
    <location>
        <begin position="121"/>
        <end position="131"/>
    </location>
</feature>
<evidence type="ECO:0000256" key="1">
    <source>
        <dbReference type="SAM" id="MobiDB-lite"/>
    </source>
</evidence>
<protein>
    <submittedName>
        <fullName evidence="2">(raccoon dog) hypothetical protein</fullName>
    </submittedName>
</protein>
<evidence type="ECO:0000313" key="3">
    <source>
        <dbReference type="Proteomes" id="UP000645828"/>
    </source>
</evidence>
<keyword evidence="3" id="KW-1185">Reference proteome</keyword>
<sequence length="217" mass="22116">MSTLRTPKIKRLTALRGLSQCRPAPRAGTDSTPRAGRTTSSSEPAPPANPPPRSTGAASAGEVHPQPRPNFALCGPKLSPARPRRAPHLGAGSKGARGGRSGVGGGGGARNPRPGAERVSELLAGPGAPAAPAEPPVSLQQRDERSRVGRRGHCGPRARRLAGTRPPALTGMRREDARAAGAVPGPPPPRSEARSPAPARARARRGSRRPGLGSGGD</sequence>
<dbReference type="EMBL" id="CAJHUB010000764">
    <property type="protein sequence ID" value="CAD7687755.1"/>
    <property type="molecule type" value="Genomic_DNA"/>
</dbReference>
<accession>A0A811ZGC3</accession>
<feature type="compositionally biased region" description="Pro residues" evidence="1">
    <location>
        <begin position="44"/>
        <end position="53"/>
    </location>
</feature>
<dbReference type="AlphaFoldDB" id="A0A811ZGC3"/>
<feature type="compositionally biased region" description="Polar residues" evidence="1">
    <location>
        <begin position="29"/>
        <end position="43"/>
    </location>
</feature>
<feature type="compositionally biased region" description="Gly residues" evidence="1">
    <location>
        <begin position="92"/>
        <end position="109"/>
    </location>
</feature>